<dbReference type="InterPro" id="IPR029058">
    <property type="entry name" value="AB_hydrolase_fold"/>
</dbReference>
<dbReference type="GO" id="GO:0016787">
    <property type="term" value="F:hydrolase activity"/>
    <property type="evidence" value="ECO:0007669"/>
    <property type="project" value="UniProtKB-KW"/>
</dbReference>
<name>A0A1E3UKR9_9FIRM</name>
<evidence type="ECO:0000313" key="5">
    <source>
        <dbReference type="Proteomes" id="UP000094271"/>
    </source>
</evidence>
<dbReference type="InterPro" id="IPR041172">
    <property type="entry name" value="EstA_Ig-like_N"/>
</dbReference>
<dbReference type="SUPFAM" id="SSF56281">
    <property type="entry name" value="Metallo-hydrolase/oxidoreductase"/>
    <property type="match status" value="1"/>
</dbReference>
<evidence type="ECO:0000313" key="4">
    <source>
        <dbReference type="EMBL" id="ODR53471.1"/>
    </source>
</evidence>
<keyword evidence="1" id="KW-0732">Signal</keyword>
<comment type="caution">
    <text evidence="4">The sequence shown here is derived from an EMBL/GenBank/DDBJ whole genome shotgun (WGS) entry which is preliminary data.</text>
</comment>
<dbReference type="PANTHER" id="PTHR43037">
    <property type="entry name" value="UNNAMED PRODUCT-RELATED"/>
    <property type="match status" value="1"/>
</dbReference>
<accession>A0A1E3UKR9</accession>
<dbReference type="AlphaFoldDB" id="A0A1E3UKR9"/>
<gene>
    <name evidence="4" type="ORF">BEI59_07195</name>
</gene>
<dbReference type="GO" id="GO:0005576">
    <property type="term" value="C:extracellular region"/>
    <property type="evidence" value="ECO:0007669"/>
    <property type="project" value="InterPro"/>
</dbReference>
<dbReference type="Pfam" id="PF18435">
    <property type="entry name" value="EstA_Ig_like"/>
    <property type="match status" value="1"/>
</dbReference>
<dbReference type="Gene3D" id="3.40.50.1820">
    <property type="entry name" value="alpha/beta hydrolase"/>
    <property type="match status" value="1"/>
</dbReference>
<dbReference type="Pfam" id="PF00753">
    <property type="entry name" value="Lactamase_B"/>
    <property type="match status" value="1"/>
</dbReference>
<evidence type="ECO:0000259" key="3">
    <source>
        <dbReference type="SMART" id="SM00849"/>
    </source>
</evidence>
<sequence length="712" mass="79247">MKCMKTVCKEQKGQTEMKNSTIITEIDGQGQKIAAVVLEFGESIKPVDMQPDNYAVENQTVKELLVCSVPEWEKLFRQQLPAEKWAEELYKSTPKRQPAGNCVILILDKNRPEASVKRMTGRGPGARLVIALPELEIRLKAEQITVTVTAVKDAVADNFDKGQFCCNDGYSISYNLFIPEGYDPERTYPLVLFMHDAGSCSDDVSAAVVQGNGAAVWALRKEQEKRPCFVLAPHYPEKCAEDDFTVGREADATVELVKELMKRYSIDKNRIYGTGQSMGCMMLCELNIRYPGFFGGCFLVAGQWNPETMPAARHGNLWILVSEMDEKAFPIMGACVGSMKAAGAEISCGSWDAHSPENIQNEAAEKVASKGAGINFTWFEGDSVLEADDRRFPGACHVKTWEKAYQVEAIREWLFRQHREIDFSSKHNILIRNTDGTCLPMDKPYYDAREVVPGVWQIMSSGDFSYCIAGRKRAVAVDTGYGAGNIRVYLEQLCGLPVRSVINTHSHFDHTADNTYFDQAYMAYKAVLLATIPFASFAGIDFWEKDYERIGVGEGFICDLGDKTLEIFDIPDHTEDGIAILDRADRILFTGDEFMAFGKILSHASLAEFYGYTQKLLGHRSEFDIICAGGGVFPVSLLENYDKCAEYILSGHQGEVFDGNAPRPGKLPPGPNGEIIYDRMMPHFGDGGAGKMGITERKMYSMEYAGAKIVYE</sequence>
<organism evidence="4 5">
    <name type="scientific">Eisenbergiella tayi</name>
    <dbReference type="NCBI Taxonomy" id="1432052"/>
    <lineage>
        <taxon>Bacteria</taxon>
        <taxon>Bacillati</taxon>
        <taxon>Bacillota</taxon>
        <taxon>Clostridia</taxon>
        <taxon>Lachnospirales</taxon>
        <taxon>Lachnospiraceae</taxon>
        <taxon>Eisenbergiella</taxon>
    </lineage>
</organism>
<reference evidence="4 5" key="1">
    <citation type="submission" date="2016-08" db="EMBL/GenBank/DDBJ databases">
        <authorList>
            <person name="Seilhamer J.J."/>
        </authorList>
    </citation>
    <scope>NUCLEOTIDE SEQUENCE [LARGE SCALE GENOMIC DNA]</scope>
    <source>
        <strain evidence="4 5">NML150140-1</strain>
    </source>
</reference>
<dbReference type="Proteomes" id="UP000094271">
    <property type="component" value="Unassembled WGS sequence"/>
</dbReference>
<dbReference type="Pfam" id="PF10503">
    <property type="entry name" value="Esterase_PHB"/>
    <property type="match status" value="1"/>
</dbReference>
<proteinExistence type="predicted"/>
<evidence type="ECO:0000256" key="2">
    <source>
        <dbReference type="ARBA" id="ARBA00022801"/>
    </source>
</evidence>
<dbReference type="SMART" id="SM00849">
    <property type="entry name" value="Lactamase_B"/>
    <property type="match status" value="1"/>
</dbReference>
<feature type="domain" description="Metallo-beta-lactamase" evidence="3">
    <location>
        <begin position="462"/>
        <end position="629"/>
    </location>
</feature>
<dbReference type="InterPro" id="IPR010126">
    <property type="entry name" value="Esterase_phb"/>
</dbReference>
<dbReference type="InterPro" id="IPR036866">
    <property type="entry name" value="RibonucZ/Hydroxyglut_hydro"/>
</dbReference>
<dbReference type="PANTHER" id="PTHR43037:SF1">
    <property type="entry name" value="BLL1128 PROTEIN"/>
    <property type="match status" value="1"/>
</dbReference>
<dbReference type="OrthoDB" id="9777383at2"/>
<dbReference type="SUPFAM" id="SSF53474">
    <property type="entry name" value="alpha/beta-Hydrolases"/>
    <property type="match status" value="1"/>
</dbReference>
<keyword evidence="2" id="KW-0378">Hydrolase</keyword>
<dbReference type="EMBL" id="MEHA01000004">
    <property type="protein sequence ID" value="ODR53471.1"/>
    <property type="molecule type" value="Genomic_DNA"/>
</dbReference>
<dbReference type="InterPro" id="IPR001279">
    <property type="entry name" value="Metallo-B-lactamas"/>
</dbReference>
<dbReference type="Gene3D" id="3.60.15.10">
    <property type="entry name" value="Ribonuclease Z/Hydroxyacylglutathione hydrolase-like"/>
    <property type="match status" value="1"/>
</dbReference>
<evidence type="ECO:0000256" key="1">
    <source>
        <dbReference type="ARBA" id="ARBA00022729"/>
    </source>
</evidence>
<protein>
    <recommendedName>
        <fullName evidence="3">Metallo-beta-lactamase domain-containing protein</fullName>
    </recommendedName>
</protein>
<dbReference type="Gene3D" id="2.60.40.2180">
    <property type="match status" value="1"/>
</dbReference>
<dbReference type="InterPro" id="IPR050955">
    <property type="entry name" value="Plant_Biomass_Hydrol_Est"/>
</dbReference>